<evidence type="ECO:0000256" key="2">
    <source>
        <dbReference type="ARBA" id="ARBA00023125"/>
    </source>
</evidence>
<evidence type="ECO:0000259" key="4">
    <source>
        <dbReference type="PROSITE" id="PS50987"/>
    </source>
</evidence>
<keyword evidence="1" id="KW-0805">Transcription regulation</keyword>
<proteinExistence type="predicted"/>
<dbReference type="Proteomes" id="UP001596220">
    <property type="component" value="Unassembled WGS sequence"/>
</dbReference>
<dbReference type="InterPro" id="IPR036390">
    <property type="entry name" value="WH_DNA-bd_sf"/>
</dbReference>
<comment type="caution">
    <text evidence="5">The sequence shown here is derived from an EMBL/GenBank/DDBJ whole genome shotgun (WGS) entry which is preliminary data.</text>
</comment>
<organism evidence="5 6">
    <name type="scientific">Saccharothrix lopnurensis</name>
    <dbReference type="NCBI Taxonomy" id="1670621"/>
    <lineage>
        <taxon>Bacteria</taxon>
        <taxon>Bacillati</taxon>
        <taxon>Actinomycetota</taxon>
        <taxon>Actinomycetes</taxon>
        <taxon>Pseudonocardiales</taxon>
        <taxon>Pseudonocardiaceae</taxon>
        <taxon>Saccharothrix</taxon>
    </lineage>
</organism>
<protein>
    <submittedName>
        <fullName evidence="5">ArsR/SmtB family transcription factor</fullName>
    </submittedName>
</protein>
<dbReference type="PANTHER" id="PTHR33154:SF18">
    <property type="entry name" value="ARSENICAL RESISTANCE OPERON REPRESSOR"/>
    <property type="match status" value="1"/>
</dbReference>
<evidence type="ECO:0000256" key="3">
    <source>
        <dbReference type="ARBA" id="ARBA00023163"/>
    </source>
</evidence>
<dbReference type="CDD" id="cd00090">
    <property type="entry name" value="HTH_ARSR"/>
    <property type="match status" value="1"/>
</dbReference>
<gene>
    <name evidence="5" type="ORF">ACFP3R_19915</name>
</gene>
<keyword evidence="3" id="KW-0804">Transcription</keyword>
<accession>A0ABW1P833</accession>
<dbReference type="SMART" id="SM00418">
    <property type="entry name" value="HTH_ARSR"/>
    <property type="match status" value="1"/>
</dbReference>
<dbReference type="InterPro" id="IPR001845">
    <property type="entry name" value="HTH_ArsR_DNA-bd_dom"/>
</dbReference>
<dbReference type="InterPro" id="IPR036388">
    <property type="entry name" value="WH-like_DNA-bd_sf"/>
</dbReference>
<dbReference type="PRINTS" id="PR00778">
    <property type="entry name" value="HTHARSR"/>
</dbReference>
<dbReference type="InterPro" id="IPR051081">
    <property type="entry name" value="HTH_MetalResp_TranReg"/>
</dbReference>
<keyword evidence="2" id="KW-0238">DNA-binding</keyword>
<sequence length="116" mass="12027">MVEFPGDLRVGGAPLVSRPIRCARVGGPLPFGEARSAADVFEALSDPVRVRLLWLLEGEPGAGPSGLASRMGVAEDLVVGHLRVLLDAGLVTSGVEGRYEVVAERVAVVRALLGGT</sequence>
<reference evidence="6" key="1">
    <citation type="journal article" date="2019" name="Int. J. Syst. Evol. Microbiol.">
        <title>The Global Catalogue of Microorganisms (GCM) 10K type strain sequencing project: providing services to taxonomists for standard genome sequencing and annotation.</title>
        <authorList>
            <consortium name="The Broad Institute Genomics Platform"/>
            <consortium name="The Broad Institute Genome Sequencing Center for Infectious Disease"/>
            <person name="Wu L."/>
            <person name="Ma J."/>
        </authorList>
    </citation>
    <scope>NUCLEOTIDE SEQUENCE [LARGE SCALE GENOMIC DNA]</scope>
    <source>
        <strain evidence="6">CGMCC 4.7246</strain>
    </source>
</reference>
<dbReference type="EMBL" id="JBHSQO010000019">
    <property type="protein sequence ID" value="MFC6091545.1"/>
    <property type="molecule type" value="Genomic_DNA"/>
</dbReference>
<dbReference type="PANTHER" id="PTHR33154">
    <property type="entry name" value="TRANSCRIPTIONAL REGULATOR, ARSR FAMILY"/>
    <property type="match status" value="1"/>
</dbReference>
<feature type="domain" description="HTH arsR-type" evidence="4">
    <location>
        <begin position="29"/>
        <end position="116"/>
    </location>
</feature>
<dbReference type="RefSeq" id="WP_380637768.1">
    <property type="nucleotide sequence ID" value="NZ_JBHSQO010000019.1"/>
</dbReference>
<dbReference type="PROSITE" id="PS50987">
    <property type="entry name" value="HTH_ARSR_2"/>
    <property type="match status" value="1"/>
</dbReference>
<dbReference type="SUPFAM" id="SSF46785">
    <property type="entry name" value="Winged helix' DNA-binding domain"/>
    <property type="match status" value="1"/>
</dbReference>
<evidence type="ECO:0000256" key="1">
    <source>
        <dbReference type="ARBA" id="ARBA00023015"/>
    </source>
</evidence>
<keyword evidence="6" id="KW-1185">Reference proteome</keyword>
<dbReference type="Gene3D" id="1.10.10.10">
    <property type="entry name" value="Winged helix-like DNA-binding domain superfamily/Winged helix DNA-binding domain"/>
    <property type="match status" value="1"/>
</dbReference>
<dbReference type="Pfam" id="PF12840">
    <property type="entry name" value="HTH_20"/>
    <property type="match status" value="1"/>
</dbReference>
<evidence type="ECO:0000313" key="6">
    <source>
        <dbReference type="Proteomes" id="UP001596220"/>
    </source>
</evidence>
<name>A0ABW1P833_9PSEU</name>
<evidence type="ECO:0000313" key="5">
    <source>
        <dbReference type="EMBL" id="MFC6091545.1"/>
    </source>
</evidence>
<dbReference type="InterPro" id="IPR011991">
    <property type="entry name" value="ArsR-like_HTH"/>
</dbReference>